<sequence>MKDLNGDERKLWGACFSRIMVRYVFANAPRAEVEFAADSAANAADALILVRRSDLSGGHDRFEQQLWDDYVGEAMIKFSTEVRWKLEDYVVVAGKVSKQADIAIAKYRGVEESALPSFPFGG</sequence>
<organism evidence="1 2">
    <name type="scientific">Pseudomonas fluorescens</name>
    <dbReference type="NCBI Taxonomy" id="294"/>
    <lineage>
        <taxon>Bacteria</taxon>
        <taxon>Pseudomonadati</taxon>
        <taxon>Pseudomonadota</taxon>
        <taxon>Gammaproteobacteria</taxon>
        <taxon>Pseudomonadales</taxon>
        <taxon>Pseudomonadaceae</taxon>
        <taxon>Pseudomonas</taxon>
    </lineage>
</organism>
<proteinExistence type="predicted"/>
<evidence type="ECO:0000313" key="1">
    <source>
        <dbReference type="EMBL" id="VVO90555.1"/>
    </source>
</evidence>
<reference evidence="1 2" key="1">
    <citation type="submission" date="2019-09" db="EMBL/GenBank/DDBJ databases">
        <authorList>
            <person name="Chandra G."/>
            <person name="Truman W A."/>
        </authorList>
    </citation>
    <scope>NUCLEOTIDE SEQUENCE [LARGE SCALE GENOMIC DNA]</scope>
    <source>
        <strain evidence="1">PS900</strain>
    </source>
</reference>
<evidence type="ECO:0000313" key="2">
    <source>
        <dbReference type="Proteomes" id="UP000325723"/>
    </source>
</evidence>
<protein>
    <submittedName>
        <fullName evidence="1">Uncharacterized protein</fullName>
    </submittedName>
</protein>
<dbReference type="RefSeq" id="WP_150755376.1">
    <property type="nucleotide sequence ID" value="NZ_CABVHR010000018.1"/>
</dbReference>
<comment type="caution">
    <text evidence="1">The sequence shown here is derived from an EMBL/GenBank/DDBJ whole genome shotgun (WGS) entry which is preliminary data.</text>
</comment>
<accession>A0A8H2NQX2</accession>
<dbReference type="EMBL" id="CABVIE010000006">
    <property type="protein sequence ID" value="VVO90555.1"/>
    <property type="molecule type" value="Genomic_DNA"/>
</dbReference>
<gene>
    <name evidence="1" type="ORF">PS900_02301</name>
</gene>
<dbReference type="Proteomes" id="UP000325723">
    <property type="component" value="Unassembled WGS sequence"/>
</dbReference>
<dbReference type="AlphaFoldDB" id="A0A8H2NQX2"/>
<name>A0A8H2NQX2_PSEFL</name>